<evidence type="ECO:0000313" key="1">
    <source>
        <dbReference type="EMBL" id="MQY21999.1"/>
    </source>
</evidence>
<proteinExistence type="predicted"/>
<gene>
    <name evidence="1" type="ORF">NRB20_51120</name>
</gene>
<reference evidence="1 2" key="1">
    <citation type="submission" date="2019-10" db="EMBL/GenBank/DDBJ databases">
        <title>Nocardia macrotermitis sp. nov. and Nocardia aurantia sp. nov., isolated from the gut of fungus growing-termite Macrotermes natalensis.</title>
        <authorList>
            <person name="Benndorf R."/>
            <person name="Schwitalla J."/>
            <person name="Martin K."/>
            <person name="De Beer W."/>
            <person name="Kaster A.-K."/>
            <person name="Vollmers J."/>
            <person name="Poulsen M."/>
            <person name="Beemelmanns C."/>
        </authorList>
    </citation>
    <scope>NUCLEOTIDE SEQUENCE [LARGE SCALE GENOMIC DNA]</scope>
    <source>
        <strain evidence="1 2">RB20</strain>
    </source>
</reference>
<dbReference type="EMBL" id="WEGK01000012">
    <property type="protein sequence ID" value="MQY21999.1"/>
    <property type="molecule type" value="Genomic_DNA"/>
</dbReference>
<keyword evidence="2" id="KW-1185">Reference proteome</keyword>
<accession>A0A7K0D8S7</accession>
<dbReference type="AlphaFoldDB" id="A0A7K0D8S7"/>
<protein>
    <submittedName>
        <fullName evidence="1">Uncharacterized protein</fullName>
    </submittedName>
</protein>
<comment type="caution">
    <text evidence="1">The sequence shown here is derived from an EMBL/GenBank/DDBJ whole genome shotgun (WGS) entry which is preliminary data.</text>
</comment>
<evidence type="ECO:0000313" key="2">
    <source>
        <dbReference type="Proteomes" id="UP000438448"/>
    </source>
</evidence>
<sequence>MTDRSAGNLVADDVRSPNTDGRHNRICVIYHYFEADREYRENLSHFLTFGIVPEVDYVVVLSGSCSLRLPELPNIRYVTAPNHNRDYGGHSVALHRAVTIEQYTHFIFVNSSVRGPYLPAYSDKPWYEAFLGLLDEEVGLVGATINILSPDSPHSKVFQLRHGGTPPFTHVQSMIYAMPRAVLVQLLAAGMFDPNQGSLSHMENVVDYEIRMSQLVIGSGLNIRSLLPEYNTIDYRLPHTEINPTSREGDPCYADQFFGRTLHPYETIFIKTNRDMYPPEFFAALSRSMQLARNTRSAAIR</sequence>
<dbReference type="RefSeq" id="WP_153413261.1">
    <property type="nucleotide sequence ID" value="NZ_WEGK01000012.1"/>
</dbReference>
<name>A0A7K0D8S7_9NOCA</name>
<organism evidence="1 2">
    <name type="scientific">Nocardia macrotermitis</name>
    <dbReference type="NCBI Taxonomy" id="2585198"/>
    <lineage>
        <taxon>Bacteria</taxon>
        <taxon>Bacillati</taxon>
        <taxon>Actinomycetota</taxon>
        <taxon>Actinomycetes</taxon>
        <taxon>Mycobacteriales</taxon>
        <taxon>Nocardiaceae</taxon>
        <taxon>Nocardia</taxon>
    </lineage>
</organism>
<dbReference type="Proteomes" id="UP000438448">
    <property type="component" value="Unassembled WGS sequence"/>
</dbReference>
<dbReference type="OrthoDB" id="7210452at2"/>